<sequence length="95" mass="10881">MGNYRTKLRNLGCSELSINSLKHRQGDKCAGPNQVKKPKRAEVNFCPDYPAGENKESQERERLALLSEVNKKDNNQICAEFMRITTIPLIPKFMK</sequence>
<evidence type="ECO:0000313" key="1">
    <source>
        <dbReference type="EMBL" id="KAJ8349067.1"/>
    </source>
</evidence>
<comment type="caution">
    <text evidence="1">The sequence shown here is derived from an EMBL/GenBank/DDBJ whole genome shotgun (WGS) entry which is preliminary data.</text>
</comment>
<proteinExistence type="predicted"/>
<organism evidence="1 2">
    <name type="scientific">Synaphobranchus kaupii</name>
    <name type="common">Kaup's arrowtooth eel</name>
    <dbReference type="NCBI Taxonomy" id="118154"/>
    <lineage>
        <taxon>Eukaryota</taxon>
        <taxon>Metazoa</taxon>
        <taxon>Chordata</taxon>
        <taxon>Craniata</taxon>
        <taxon>Vertebrata</taxon>
        <taxon>Euteleostomi</taxon>
        <taxon>Actinopterygii</taxon>
        <taxon>Neopterygii</taxon>
        <taxon>Teleostei</taxon>
        <taxon>Anguilliformes</taxon>
        <taxon>Synaphobranchidae</taxon>
        <taxon>Synaphobranchus</taxon>
    </lineage>
</organism>
<accession>A0A9Q1IQX2</accession>
<protein>
    <submittedName>
        <fullName evidence="1">Uncharacterized protein</fullName>
    </submittedName>
</protein>
<dbReference type="EMBL" id="JAINUF010000010">
    <property type="protein sequence ID" value="KAJ8349067.1"/>
    <property type="molecule type" value="Genomic_DNA"/>
</dbReference>
<dbReference type="AlphaFoldDB" id="A0A9Q1IQX2"/>
<evidence type="ECO:0000313" key="2">
    <source>
        <dbReference type="Proteomes" id="UP001152622"/>
    </source>
</evidence>
<keyword evidence="2" id="KW-1185">Reference proteome</keyword>
<dbReference type="Proteomes" id="UP001152622">
    <property type="component" value="Chromosome 10"/>
</dbReference>
<gene>
    <name evidence="1" type="ORF">SKAU_G00276560</name>
</gene>
<reference evidence="1" key="1">
    <citation type="journal article" date="2023" name="Science">
        <title>Genome structures resolve the early diversification of teleost fishes.</title>
        <authorList>
            <person name="Parey E."/>
            <person name="Louis A."/>
            <person name="Montfort J."/>
            <person name="Bouchez O."/>
            <person name="Roques C."/>
            <person name="Iampietro C."/>
            <person name="Lluch J."/>
            <person name="Castinel A."/>
            <person name="Donnadieu C."/>
            <person name="Desvignes T."/>
            <person name="Floi Bucao C."/>
            <person name="Jouanno E."/>
            <person name="Wen M."/>
            <person name="Mejri S."/>
            <person name="Dirks R."/>
            <person name="Jansen H."/>
            <person name="Henkel C."/>
            <person name="Chen W.J."/>
            <person name="Zahm M."/>
            <person name="Cabau C."/>
            <person name="Klopp C."/>
            <person name="Thompson A.W."/>
            <person name="Robinson-Rechavi M."/>
            <person name="Braasch I."/>
            <person name="Lecointre G."/>
            <person name="Bobe J."/>
            <person name="Postlethwait J.H."/>
            <person name="Berthelot C."/>
            <person name="Roest Crollius H."/>
            <person name="Guiguen Y."/>
        </authorList>
    </citation>
    <scope>NUCLEOTIDE SEQUENCE</scope>
    <source>
        <strain evidence="1">WJC10195</strain>
    </source>
</reference>
<dbReference type="OrthoDB" id="8952220at2759"/>
<name>A0A9Q1IQX2_SYNKA</name>